<evidence type="ECO:0000313" key="2">
    <source>
        <dbReference type="EMBL" id="GBO82745.1"/>
    </source>
</evidence>
<dbReference type="Gene3D" id="3.90.550.10">
    <property type="entry name" value="Spore Coat Polysaccharide Biosynthesis Protein SpsA, Chain A"/>
    <property type="match status" value="1"/>
</dbReference>
<proteinExistence type="predicted"/>
<name>A0A5M3PIS1_9GAMM</name>
<dbReference type="Proteomes" id="UP000340077">
    <property type="component" value="Unassembled WGS sequence"/>
</dbReference>
<accession>A0A5M3PIS1</accession>
<dbReference type="InterPro" id="IPR029044">
    <property type="entry name" value="Nucleotide-diphossugar_trans"/>
</dbReference>
<evidence type="ECO:0000313" key="3">
    <source>
        <dbReference type="Proteomes" id="UP000340077"/>
    </source>
</evidence>
<protein>
    <submittedName>
        <fullName evidence="2">Glycosyl transferase</fullName>
    </submittedName>
</protein>
<keyword evidence="3" id="KW-1185">Reference proteome</keyword>
<dbReference type="PANTHER" id="PTHR43685:SF2">
    <property type="entry name" value="GLYCOSYLTRANSFERASE 2-LIKE DOMAIN-CONTAINING PROTEIN"/>
    <property type="match status" value="1"/>
</dbReference>
<dbReference type="RefSeq" id="WP_069183481.1">
    <property type="nucleotide sequence ID" value="NZ_BGZH01000001.1"/>
</dbReference>
<reference evidence="2 3" key="1">
    <citation type="journal article" date="2019" name="J. Gen. Appl. Microbiol.">
        <title>Aerobic degradation of cis-dichloroethene by the marine bacterium Marinobacter salsuginis strain 5N-3.</title>
        <authorList>
            <person name="Inoue Y."/>
            <person name="Fukunaga Y."/>
            <person name="Katsumata H."/>
            <person name="Ohji S."/>
            <person name="Hosoyama A."/>
            <person name="Mori K."/>
            <person name="Ando K."/>
        </authorList>
    </citation>
    <scope>NUCLEOTIDE SEQUENCE [LARGE SCALE GENOMIC DNA]</scope>
    <source>
        <strain evidence="2 3">5N-3</strain>
    </source>
</reference>
<dbReference type="AlphaFoldDB" id="A0A5M3PIS1"/>
<sequence length="300" mass="35166">MNQQYDETSPVAIGLPVYNGERYLEDTLRSVLNQTFNNFDLFIADNASTDRTEEICRDYAGRDSRIQYIRNPINLGASKNYTVCFEPARSRYFRWQNADDPIEPTLIERCFEVLEADPGVVLAYGKTHIIDEKGELTEEYDDNLELISESPSIRFKDCLRKLGLQNVIYGLIRRDSLAHTALLGNYLAADINLVGELSLYGKFQEIPVHLFNRRMHPEASSWKRDDSERQKNFWDPAKRKLVMQTWRSIKEYYKAVWRAPISLEDKRVLSMFLLKRAYWNKDPMKNELMDVIKYGLIKRP</sequence>
<keyword evidence="2" id="KW-0808">Transferase</keyword>
<comment type="caution">
    <text evidence="2">The sequence shown here is derived from an EMBL/GenBank/DDBJ whole genome shotgun (WGS) entry which is preliminary data.</text>
</comment>
<dbReference type="GO" id="GO:0016740">
    <property type="term" value="F:transferase activity"/>
    <property type="evidence" value="ECO:0007669"/>
    <property type="project" value="UniProtKB-KW"/>
</dbReference>
<feature type="domain" description="Glycosyltransferase 2-like" evidence="1">
    <location>
        <begin position="13"/>
        <end position="138"/>
    </location>
</feature>
<dbReference type="Pfam" id="PF00535">
    <property type="entry name" value="Glycos_transf_2"/>
    <property type="match status" value="1"/>
</dbReference>
<dbReference type="CDD" id="cd00761">
    <property type="entry name" value="Glyco_tranf_GTA_type"/>
    <property type="match status" value="1"/>
</dbReference>
<gene>
    <name evidence="2" type="ORF">MS5N3_01960</name>
</gene>
<dbReference type="PANTHER" id="PTHR43685">
    <property type="entry name" value="GLYCOSYLTRANSFERASE"/>
    <property type="match status" value="1"/>
</dbReference>
<dbReference type="EMBL" id="BGZH01000001">
    <property type="protein sequence ID" value="GBO82745.1"/>
    <property type="molecule type" value="Genomic_DNA"/>
</dbReference>
<dbReference type="InterPro" id="IPR050834">
    <property type="entry name" value="Glycosyltransf_2"/>
</dbReference>
<dbReference type="InterPro" id="IPR001173">
    <property type="entry name" value="Glyco_trans_2-like"/>
</dbReference>
<dbReference type="SUPFAM" id="SSF53448">
    <property type="entry name" value="Nucleotide-diphospho-sugar transferases"/>
    <property type="match status" value="1"/>
</dbReference>
<evidence type="ECO:0000259" key="1">
    <source>
        <dbReference type="Pfam" id="PF00535"/>
    </source>
</evidence>
<organism evidence="2 3">
    <name type="scientific">Marinobacter salsuginis</name>
    <dbReference type="NCBI Taxonomy" id="418719"/>
    <lineage>
        <taxon>Bacteria</taxon>
        <taxon>Pseudomonadati</taxon>
        <taxon>Pseudomonadota</taxon>
        <taxon>Gammaproteobacteria</taxon>
        <taxon>Pseudomonadales</taxon>
        <taxon>Marinobacteraceae</taxon>
        <taxon>Marinobacter</taxon>
    </lineage>
</organism>